<dbReference type="PANTHER" id="PTHR37984">
    <property type="entry name" value="PROTEIN CBG26694"/>
    <property type="match status" value="1"/>
</dbReference>
<keyword evidence="9" id="KW-1185">Reference proteome</keyword>
<dbReference type="InterPro" id="IPR043502">
    <property type="entry name" value="DNA/RNA_pol_sf"/>
</dbReference>
<dbReference type="Proteomes" id="UP000075840">
    <property type="component" value="Unassembled WGS sequence"/>
</dbReference>
<evidence type="ECO:0000256" key="3">
    <source>
        <dbReference type="ARBA" id="ARBA00022722"/>
    </source>
</evidence>
<dbReference type="InterPro" id="IPR041373">
    <property type="entry name" value="RT_RNaseH"/>
</dbReference>
<evidence type="ECO:0000256" key="5">
    <source>
        <dbReference type="ARBA" id="ARBA00022801"/>
    </source>
</evidence>
<dbReference type="EnsemblMetazoa" id="AARA015047-RA">
    <property type="protein sequence ID" value="AARA015047-PA"/>
    <property type="gene ID" value="AARA015047"/>
</dbReference>
<evidence type="ECO:0000313" key="8">
    <source>
        <dbReference type="EnsemblMetazoa" id="AARA015047-PA"/>
    </source>
</evidence>
<keyword evidence="4" id="KW-0255">Endonuclease</keyword>
<dbReference type="CDD" id="cd09274">
    <property type="entry name" value="RNase_HI_RT_Ty3"/>
    <property type="match status" value="1"/>
</dbReference>
<evidence type="ECO:0000256" key="1">
    <source>
        <dbReference type="ARBA" id="ARBA00022679"/>
    </source>
</evidence>
<dbReference type="SUPFAM" id="SSF56672">
    <property type="entry name" value="DNA/RNA polymerases"/>
    <property type="match status" value="1"/>
</dbReference>
<keyword evidence="5" id="KW-0378">Hydrolase</keyword>
<dbReference type="PANTHER" id="PTHR37984:SF5">
    <property type="entry name" value="PROTEIN NYNRIN-LIKE"/>
    <property type="match status" value="1"/>
</dbReference>
<keyword evidence="2" id="KW-0548">Nucleotidyltransferase</keyword>
<dbReference type="VEuPathDB" id="VectorBase:AARA015047"/>
<sequence>KTTESESSYHSYDLEILAVVASIERFRQYLLGRPFVVKTDCSAVKDTYTKREMNPRIARWFLKMIYEYEYDFVIEHRGGNKMAHVD</sequence>
<dbReference type="GO" id="GO:0003964">
    <property type="term" value="F:RNA-directed DNA polymerase activity"/>
    <property type="evidence" value="ECO:0007669"/>
    <property type="project" value="UniProtKB-KW"/>
</dbReference>
<reference evidence="8" key="1">
    <citation type="submission" date="2022-08" db="UniProtKB">
        <authorList>
            <consortium name="EnsemblMetazoa"/>
        </authorList>
    </citation>
    <scope>IDENTIFICATION</scope>
    <source>
        <strain evidence="8">Dongola</strain>
    </source>
</reference>
<proteinExistence type="predicted"/>
<dbReference type="GO" id="GO:0004519">
    <property type="term" value="F:endonuclease activity"/>
    <property type="evidence" value="ECO:0007669"/>
    <property type="project" value="UniProtKB-KW"/>
</dbReference>
<dbReference type="InterPro" id="IPR050951">
    <property type="entry name" value="Retrovirus_Pol_polyprotein"/>
</dbReference>
<dbReference type="EMBL" id="APCN01008552">
    <property type="status" value="NOT_ANNOTATED_CDS"/>
    <property type="molecule type" value="Genomic_DNA"/>
</dbReference>
<name>A0A182IHX7_ANOAR</name>
<feature type="domain" description="Reverse transcriptase RNase H-like" evidence="7">
    <location>
        <begin position="1"/>
        <end position="64"/>
    </location>
</feature>
<evidence type="ECO:0000259" key="7">
    <source>
        <dbReference type="Pfam" id="PF17917"/>
    </source>
</evidence>
<evidence type="ECO:0000313" key="9">
    <source>
        <dbReference type="Proteomes" id="UP000075840"/>
    </source>
</evidence>
<dbReference type="Pfam" id="PF17917">
    <property type="entry name" value="RT_RNaseH"/>
    <property type="match status" value="1"/>
</dbReference>
<organism evidence="8 9">
    <name type="scientific">Anopheles arabiensis</name>
    <name type="common">Mosquito</name>
    <dbReference type="NCBI Taxonomy" id="7173"/>
    <lineage>
        <taxon>Eukaryota</taxon>
        <taxon>Metazoa</taxon>
        <taxon>Ecdysozoa</taxon>
        <taxon>Arthropoda</taxon>
        <taxon>Hexapoda</taxon>
        <taxon>Insecta</taxon>
        <taxon>Pterygota</taxon>
        <taxon>Neoptera</taxon>
        <taxon>Endopterygota</taxon>
        <taxon>Diptera</taxon>
        <taxon>Nematocera</taxon>
        <taxon>Culicoidea</taxon>
        <taxon>Culicidae</taxon>
        <taxon>Anophelinae</taxon>
        <taxon>Anopheles</taxon>
    </lineage>
</organism>
<dbReference type="AlphaFoldDB" id="A0A182IHX7"/>
<evidence type="ECO:0000256" key="4">
    <source>
        <dbReference type="ARBA" id="ARBA00022759"/>
    </source>
</evidence>
<keyword evidence="6" id="KW-0695">RNA-directed DNA polymerase</keyword>
<protein>
    <recommendedName>
        <fullName evidence="7">Reverse transcriptase RNase H-like domain-containing protein</fullName>
    </recommendedName>
</protein>
<dbReference type="GO" id="GO:0016787">
    <property type="term" value="F:hydrolase activity"/>
    <property type="evidence" value="ECO:0007669"/>
    <property type="project" value="UniProtKB-KW"/>
</dbReference>
<keyword evidence="1" id="KW-0808">Transferase</keyword>
<evidence type="ECO:0000256" key="6">
    <source>
        <dbReference type="ARBA" id="ARBA00022918"/>
    </source>
</evidence>
<accession>A0A182IHX7</accession>
<keyword evidence="3" id="KW-0540">Nuclease</keyword>
<evidence type="ECO:0000256" key="2">
    <source>
        <dbReference type="ARBA" id="ARBA00022695"/>
    </source>
</evidence>